<dbReference type="InterPro" id="IPR012340">
    <property type="entry name" value="NA-bd_OB-fold"/>
</dbReference>
<organism evidence="4">
    <name type="scientific">uncultured organism</name>
    <dbReference type="NCBI Taxonomy" id="155900"/>
    <lineage>
        <taxon>unclassified sequences</taxon>
        <taxon>environmental samples</taxon>
    </lineage>
</organism>
<dbReference type="AlphaFoldDB" id="A0A0F6PX61"/>
<dbReference type="SUPFAM" id="SSF50249">
    <property type="entry name" value="Nucleic acid-binding proteins"/>
    <property type="match status" value="1"/>
</dbReference>
<dbReference type="GO" id="GO:1990904">
    <property type="term" value="C:ribonucleoprotein complex"/>
    <property type="evidence" value="ECO:0007669"/>
    <property type="project" value="UniProtKB-KW"/>
</dbReference>
<dbReference type="NCBIfam" id="NF006345">
    <property type="entry name" value="PRK08572.1"/>
    <property type="match status" value="1"/>
</dbReference>
<dbReference type="GO" id="GO:0003735">
    <property type="term" value="F:structural constituent of ribosome"/>
    <property type="evidence" value="ECO:0007669"/>
    <property type="project" value="InterPro"/>
</dbReference>
<dbReference type="NCBIfam" id="TIGR03630">
    <property type="entry name" value="uS17_arch"/>
    <property type="match status" value="1"/>
</dbReference>
<evidence type="ECO:0000313" key="4">
    <source>
        <dbReference type="EMBL" id="AKC94976.1"/>
    </source>
</evidence>
<reference evidence="4" key="1">
    <citation type="journal article" date="2015" name="Nature">
        <title>Complex archaea that bridge the gap between prokaryotes and eukaryotes.</title>
        <authorList>
            <person name="Spang A."/>
            <person name="Saw J.H."/>
            <person name="Jorgensen S.L."/>
            <person name="Zaremba-Niedzwiedzka K."/>
            <person name="Martijn J."/>
            <person name="Lind A.E."/>
            <person name="van Eijk R."/>
            <person name="Schleper C."/>
            <person name="Guy L."/>
            <person name="Ettema T.J."/>
        </authorList>
    </citation>
    <scope>NUCLEOTIDE SEQUENCE</scope>
</reference>
<dbReference type="PANTHER" id="PTHR10744">
    <property type="entry name" value="40S RIBOSOMAL PROTEIN S11 FAMILY MEMBER"/>
    <property type="match status" value="1"/>
</dbReference>
<evidence type="ECO:0000256" key="2">
    <source>
        <dbReference type="ARBA" id="ARBA00022980"/>
    </source>
</evidence>
<name>A0A0F6PX61_9ZZZZ</name>
<accession>A0A0F6PX61</accession>
<dbReference type="EMBL" id="KP869705">
    <property type="protein sequence ID" value="AKC94976.1"/>
    <property type="molecule type" value="Genomic_DNA"/>
</dbReference>
<evidence type="ECO:0000256" key="1">
    <source>
        <dbReference type="ARBA" id="ARBA00010254"/>
    </source>
</evidence>
<dbReference type="InterPro" id="IPR000266">
    <property type="entry name" value="Ribosomal_uS17"/>
</dbReference>
<keyword evidence="2 4" id="KW-0689">Ribosomal protein</keyword>
<dbReference type="CDD" id="cd00364">
    <property type="entry name" value="Ribosomal_uS17"/>
    <property type="match status" value="1"/>
</dbReference>
<protein>
    <submittedName>
        <fullName evidence="4">Putative 30S ribosomal protein S17P</fullName>
    </submittedName>
</protein>
<dbReference type="Pfam" id="PF00366">
    <property type="entry name" value="Ribosomal_S17"/>
    <property type="match status" value="1"/>
</dbReference>
<comment type="similarity">
    <text evidence="1">Belongs to the universal ribosomal protein uS17 family.</text>
</comment>
<sequence length="116" mass="12955">MSKTNPRGRDIGFAPAPKSTCSDVHCPFHGNLSIRGKTLTGTVVSDKNHYSVTIQRSMLVLDKKYNRYLRKTSKVSAYNPPCIDARVGQRIKIGECRKIAKTIAFCVIEVLEEAKE</sequence>
<keyword evidence="3" id="KW-0687">Ribonucleoprotein</keyword>
<dbReference type="Gene3D" id="2.40.50.1000">
    <property type="match status" value="1"/>
</dbReference>
<evidence type="ECO:0000256" key="3">
    <source>
        <dbReference type="ARBA" id="ARBA00023274"/>
    </source>
</evidence>
<proteinExistence type="inferred from homology"/>
<dbReference type="InterPro" id="IPR028333">
    <property type="entry name" value="Ribosomal_uS17_arc/euk"/>
</dbReference>
<dbReference type="PANTHER" id="PTHR10744:SF9">
    <property type="entry name" value="40S RIBOSOMAL PROTEIN S11-RELATED"/>
    <property type="match status" value="1"/>
</dbReference>